<dbReference type="Gene3D" id="3.40.50.261">
    <property type="entry name" value="Succinyl-CoA synthetase domains"/>
    <property type="match status" value="2"/>
</dbReference>
<dbReference type="InterPro" id="IPR011761">
    <property type="entry name" value="ATP-grasp"/>
</dbReference>
<dbReference type="Pfam" id="PF00583">
    <property type="entry name" value="Acetyltransf_1"/>
    <property type="match status" value="1"/>
</dbReference>
<dbReference type="GO" id="GO:0016746">
    <property type="term" value="F:acyltransferase activity"/>
    <property type="evidence" value="ECO:0007669"/>
    <property type="project" value="UniProtKB-KW"/>
</dbReference>
<dbReference type="SUPFAM" id="SSF56059">
    <property type="entry name" value="Glutathione synthetase ATP-binding domain-like"/>
    <property type="match status" value="1"/>
</dbReference>
<dbReference type="PROSITE" id="PS50975">
    <property type="entry name" value="ATP_GRASP"/>
    <property type="match status" value="1"/>
</dbReference>
<dbReference type="InterPro" id="IPR051538">
    <property type="entry name" value="Acyl-CoA_Synth/Transferase"/>
</dbReference>
<feature type="domain" description="N-acetyltransferase" evidence="7">
    <location>
        <begin position="735"/>
        <end position="894"/>
    </location>
</feature>
<dbReference type="Pfam" id="PF13549">
    <property type="entry name" value="ATP-grasp_5"/>
    <property type="match status" value="1"/>
</dbReference>
<comment type="caution">
    <text evidence="8">The sequence shown here is derived from an EMBL/GenBank/DDBJ whole genome shotgun (WGS) entry which is preliminary data.</text>
</comment>
<evidence type="ECO:0000259" key="7">
    <source>
        <dbReference type="PROSITE" id="PS51186"/>
    </source>
</evidence>
<dbReference type="Proteomes" id="UP001597304">
    <property type="component" value="Unassembled WGS sequence"/>
</dbReference>
<organism evidence="8 9">
    <name type="scientific">Ottowia flava</name>
    <dbReference type="NCBI Taxonomy" id="2675430"/>
    <lineage>
        <taxon>Bacteria</taxon>
        <taxon>Pseudomonadati</taxon>
        <taxon>Pseudomonadota</taxon>
        <taxon>Betaproteobacteria</taxon>
        <taxon>Burkholderiales</taxon>
        <taxon>Comamonadaceae</taxon>
        <taxon>Ottowia</taxon>
    </lineage>
</organism>
<reference evidence="9" key="1">
    <citation type="journal article" date="2019" name="Int. J. Syst. Evol. Microbiol.">
        <title>The Global Catalogue of Microorganisms (GCM) 10K type strain sequencing project: providing services to taxonomists for standard genome sequencing and annotation.</title>
        <authorList>
            <consortium name="The Broad Institute Genomics Platform"/>
            <consortium name="The Broad Institute Genome Sequencing Center for Infectious Disease"/>
            <person name="Wu L."/>
            <person name="Ma J."/>
        </authorList>
    </citation>
    <scope>NUCLEOTIDE SEQUENCE [LARGE SCALE GENOMIC DNA]</scope>
    <source>
        <strain evidence="9">LMG 29247</strain>
    </source>
</reference>
<evidence type="ECO:0000256" key="2">
    <source>
        <dbReference type="ARBA" id="ARBA00022741"/>
    </source>
</evidence>
<keyword evidence="8" id="KW-0012">Acyltransferase</keyword>
<proteinExistence type="predicted"/>
<dbReference type="EMBL" id="JBHUEJ010000015">
    <property type="protein sequence ID" value="MFD1710040.1"/>
    <property type="molecule type" value="Genomic_DNA"/>
</dbReference>
<dbReference type="EC" id="2.3.1.-" evidence="8"/>
<evidence type="ECO:0000256" key="1">
    <source>
        <dbReference type="ARBA" id="ARBA00022598"/>
    </source>
</evidence>
<dbReference type="RefSeq" id="WP_147911814.1">
    <property type="nucleotide sequence ID" value="NZ_JBHUEJ010000015.1"/>
</dbReference>
<dbReference type="Pfam" id="PF13380">
    <property type="entry name" value="CoA_binding_2"/>
    <property type="match status" value="1"/>
</dbReference>
<evidence type="ECO:0000313" key="9">
    <source>
        <dbReference type="Proteomes" id="UP001597304"/>
    </source>
</evidence>
<protein>
    <submittedName>
        <fullName evidence="8">GNAT family N-acetyltransferase</fullName>
        <ecNumber evidence="8">2.3.1.-</ecNumber>
    </submittedName>
</protein>
<dbReference type="InterPro" id="IPR016181">
    <property type="entry name" value="Acyl_CoA_acyltransferase"/>
</dbReference>
<dbReference type="InterPro" id="IPR036291">
    <property type="entry name" value="NAD(P)-bd_dom_sf"/>
</dbReference>
<keyword evidence="3 4" id="KW-0067">ATP-binding</keyword>
<dbReference type="InterPro" id="IPR000182">
    <property type="entry name" value="GNAT_dom"/>
</dbReference>
<evidence type="ECO:0000313" key="8">
    <source>
        <dbReference type="EMBL" id="MFD1710040.1"/>
    </source>
</evidence>
<sequence length="911" mass="96784">MSIRHLDSLFQPASVAVIGASERAFSVGGTLWRNMRSSGFTGPVFPVNPKYRELGGQRCYARVAQLPQVPELAVICTPPATVVDLVQQLAALGTQAVVIITAGLTAAQKQAVLDAARPRLMRILGPNCVGLLAPHAHLNASFAHIPARPGQLAFVSQSGALVTAMLDWAEARHVGFSCFVSLGEHADVDFGDMLDYLANDPHTRAILLYIEAIDDARKFMSAARAAARNKPVIVVKAGRSEQGSRAAASHTGALAGADEVYDAAIARAGMLRVDSLEQLFLAAEVLTRFRAPIGDRVTILTNGGGAGVLAADAAAAMGVPLATLGDATLRELDAVLPANWSRGNPVDIIGDAPAQRYVDALQVLARHPEEAGTILFIHAPTAIVPSVDIARAMVPAIQPAGQRPVPVIASWIGGPAVAEAREVFVRAGIACYDMPEQAVAAIGMLQRYAHNQAELTEAPPADGAASAPAPDAERVRAIVRQVLDSGRDMLTEPEAKAVCEAYGVPVVATRTVPADPAAAAAEAARLGFPVVLKILSEDISHKSDVGGVALNLQDAPDVHAAAERMLERVRKVHPDARLDGFTVQQMVRLPQAQELIIGASIDRVFGPVILFGQGGTAVEVMKDSAMALPPLNAPLARALIGRTRVARLLEGYRDVPPANLGAVVQTLEAVSRLLADIPEVAELDINPLLVNHERAVALDARVRVSADRPAGAAHFAIQPYPSELVETVDWWGQRVTLRPIRPEDEAAHRDFMDGLAPEDLRMRFFHSRRRLERGELARLVQVDYTREMAFVATAPAPDGREQTLGVARAITDPDNQVAEFGIIVRPGLKGKGLGQLLMARLITTLRAAGTQRLAATVLAENERMRTLGRALGFTETSDPADPAVVHLSLALQPAKTPAGRGGARRKPRDAV</sequence>
<dbReference type="InterPro" id="IPR032875">
    <property type="entry name" value="Succ_CoA_lig_flav_dom"/>
</dbReference>
<dbReference type="SMART" id="SM00881">
    <property type="entry name" value="CoA_binding"/>
    <property type="match status" value="1"/>
</dbReference>
<dbReference type="Gene3D" id="3.40.50.720">
    <property type="entry name" value="NAD(P)-binding Rossmann-like Domain"/>
    <property type="match status" value="1"/>
</dbReference>
<accession>A0ABW4KPU4</accession>
<dbReference type="InterPro" id="IPR016102">
    <property type="entry name" value="Succinyl-CoA_synth-like"/>
</dbReference>
<keyword evidence="2 4" id="KW-0547">Nucleotide-binding</keyword>
<feature type="domain" description="ATP-grasp" evidence="6">
    <location>
        <begin position="496"/>
        <end position="533"/>
    </location>
</feature>
<keyword evidence="1" id="KW-0436">Ligase</keyword>
<dbReference type="SUPFAM" id="SSF51735">
    <property type="entry name" value="NAD(P)-binding Rossmann-fold domains"/>
    <property type="match status" value="1"/>
</dbReference>
<evidence type="ECO:0000256" key="4">
    <source>
        <dbReference type="PROSITE-ProRule" id="PRU00409"/>
    </source>
</evidence>
<dbReference type="InterPro" id="IPR043938">
    <property type="entry name" value="Ligase_CoA_dom"/>
</dbReference>
<feature type="compositionally biased region" description="Basic residues" evidence="5">
    <location>
        <begin position="902"/>
        <end position="911"/>
    </location>
</feature>
<dbReference type="PROSITE" id="PS51186">
    <property type="entry name" value="GNAT"/>
    <property type="match status" value="1"/>
</dbReference>
<evidence type="ECO:0000256" key="3">
    <source>
        <dbReference type="ARBA" id="ARBA00022840"/>
    </source>
</evidence>
<dbReference type="SUPFAM" id="SSF55729">
    <property type="entry name" value="Acyl-CoA N-acyltransferases (Nat)"/>
    <property type="match status" value="1"/>
</dbReference>
<evidence type="ECO:0000256" key="5">
    <source>
        <dbReference type="SAM" id="MobiDB-lite"/>
    </source>
</evidence>
<gene>
    <name evidence="8" type="ORF">ACFSF0_05455</name>
</gene>
<keyword evidence="9" id="KW-1185">Reference proteome</keyword>
<feature type="region of interest" description="Disordered" evidence="5">
    <location>
        <begin position="892"/>
        <end position="911"/>
    </location>
</feature>
<dbReference type="Gene3D" id="3.30.470.20">
    <property type="entry name" value="ATP-grasp fold, B domain"/>
    <property type="match status" value="1"/>
</dbReference>
<name>A0ABW4KPU4_9BURK</name>
<dbReference type="SUPFAM" id="SSF52210">
    <property type="entry name" value="Succinyl-CoA synthetase domains"/>
    <property type="match status" value="2"/>
</dbReference>
<dbReference type="PANTHER" id="PTHR43334">
    <property type="entry name" value="ACETATE--COA LIGASE [ADP-FORMING]"/>
    <property type="match status" value="1"/>
</dbReference>
<dbReference type="InterPro" id="IPR013815">
    <property type="entry name" value="ATP_grasp_subdomain_1"/>
</dbReference>
<keyword evidence="8" id="KW-0808">Transferase</keyword>
<dbReference type="PANTHER" id="PTHR43334:SF1">
    <property type="entry name" value="3-HYDROXYPROPIONATE--COA LIGASE [ADP-FORMING]"/>
    <property type="match status" value="1"/>
</dbReference>
<dbReference type="Gene3D" id="3.40.630.30">
    <property type="match status" value="1"/>
</dbReference>
<dbReference type="Gene3D" id="3.30.1490.20">
    <property type="entry name" value="ATP-grasp fold, A domain"/>
    <property type="match status" value="1"/>
</dbReference>
<dbReference type="Pfam" id="PF13607">
    <property type="entry name" value="Succ_CoA_lig"/>
    <property type="match status" value="1"/>
</dbReference>
<dbReference type="Pfam" id="PF19045">
    <property type="entry name" value="Ligase_CoA_2"/>
    <property type="match status" value="1"/>
</dbReference>
<dbReference type="InterPro" id="IPR003781">
    <property type="entry name" value="CoA-bd"/>
</dbReference>
<evidence type="ECO:0000259" key="6">
    <source>
        <dbReference type="PROSITE" id="PS50975"/>
    </source>
</evidence>